<dbReference type="RefSeq" id="WP_188422933.1">
    <property type="nucleotide sequence ID" value="NZ_BMCI01000001.1"/>
</dbReference>
<evidence type="ECO:0000256" key="6">
    <source>
        <dbReference type="ARBA" id="ARBA00022982"/>
    </source>
</evidence>
<keyword evidence="6" id="KW-0249">Electron transport</keyword>
<dbReference type="GO" id="GO:0046872">
    <property type="term" value="F:metal ion binding"/>
    <property type="evidence" value="ECO:0007669"/>
    <property type="project" value="UniProtKB-KW"/>
</dbReference>
<dbReference type="AlphaFoldDB" id="A0A830E1C4"/>
<dbReference type="Gene3D" id="1.20.810.10">
    <property type="entry name" value="Cytochrome Bc1 Complex, Chain C"/>
    <property type="match status" value="1"/>
</dbReference>
<evidence type="ECO:0000256" key="3">
    <source>
        <dbReference type="ARBA" id="ARBA00022617"/>
    </source>
</evidence>
<evidence type="ECO:0000313" key="15">
    <source>
        <dbReference type="Proteomes" id="UP000646833"/>
    </source>
</evidence>
<feature type="transmembrane region" description="Helical" evidence="11">
    <location>
        <begin position="73"/>
        <end position="97"/>
    </location>
</feature>
<feature type="compositionally biased region" description="Basic and acidic residues" evidence="10">
    <location>
        <begin position="11"/>
        <end position="21"/>
    </location>
</feature>
<dbReference type="PANTHER" id="PTHR19271:SF16">
    <property type="entry name" value="CYTOCHROME B"/>
    <property type="match status" value="1"/>
</dbReference>
<feature type="transmembrane region" description="Helical" evidence="11">
    <location>
        <begin position="206"/>
        <end position="230"/>
    </location>
</feature>
<feature type="transmembrane region" description="Helical" evidence="11">
    <location>
        <begin position="300"/>
        <end position="323"/>
    </location>
</feature>
<gene>
    <name evidence="14" type="ORF">GCM10007209_02360</name>
</gene>
<dbReference type="GO" id="GO:0009055">
    <property type="term" value="F:electron transfer activity"/>
    <property type="evidence" value="ECO:0007669"/>
    <property type="project" value="InterPro"/>
</dbReference>
<proteinExistence type="predicted"/>
<sequence>MTRTAPDDGSGDDRPDARPDGGEADADLPGTDLTVRTHEAYPRNALFDWLDQRLELDHTLLGKAFPEDDYGSFLLGEIALFTFVILGLTGTFLGLLYNPAVNSVTYEGNALQYADTEVPAAFASVLHITYDTTFGMFARMMHHWAAYLFIAAIALHMFRVFFTGAYRNPHEPNWFIGSTLLLFALVEGFFGYALPYDNFSKTATTIGFQMTGTIPGVGSFLQSLVFGGAFPAGADQVIPRMFFLHVFLIPAALVGAIALHMAVLMRQKHTEHAPSSRGEGRPDDDDDSVVVGMPLFPQQFLVSTIVFLLTAATVAFLAGFFPVQRIAAIGPATPTSTPSHVGPDWFFMWVFGSLKMMPSWLGEWGRFAGGVVVPSLIIGVMMIWPLLDNPEHPVHFTADPLDRPLQTALGVAAVMLIIVLSIDGMRATVAAVLGVSDAVLYPWLAALTVGMPIFDFVVVYWLLKRRKRRKSRTGTAG</sequence>
<feature type="transmembrane region" description="Helical" evidence="11">
    <location>
        <begin position="242"/>
        <end position="265"/>
    </location>
</feature>
<dbReference type="PROSITE" id="PS51002">
    <property type="entry name" value="CYTB_NTER"/>
    <property type="match status" value="1"/>
</dbReference>
<comment type="subcellular location">
    <subcellularLocation>
        <location evidence="1">Membrane</location>
        <topology evidence="1">Multi-pass membrane protein</topology>
    </subcellularLocation>
</comment>
<dbReference type="Proteomes" id="UP000646833">
    <property type="component" value="Unassembled WGS sequence"/>
</dbReference>
<evidence type="ECO:0000256" key="9">
    <source>
        <dbReference type="ARBA" id="ARBA00023136"/>
    </source>
</evidence>
<accession>A0A830E1C4</accession>
<dbReference type="InterPro" id="IPR027387">
    <property type="entry name" value="Cytb/b6-like_sf"/>
</dbReference>
<dbReference type="InterPro" id="IPR005797">
    <property type="entry name" value="Cyt_b/b6_N"/>
</dbReference>
<evidence type="ECO:0000256" key="1">
    <source>
        <dbReference type="ARBA" id="ARBA00004141"/>
    </source>
</evidence>
<dbReference type="SUPFAM" id="SSF81648">
    <property type="entry name" value="a domain/subunit of cytochrome bc1 complex (Ubiquinol-cytochrome c reductase)"/>
    <property type="match status" value="1"/>
</dbReference>
<dbReference type="GO" id="GO:0016020">
    <property type="term" value="C:membrane"/>
    <property type="evidence" value="ECO:0007669"/>
    <property type="project" value="UniProtKB-SubCell"/>
</dbReference>
<feature type="transmembrane region" description="Helical" evidence="11">
    <location>
        <begin position="408"/>
        <end position="434"/>
    </location>
</feature>
<keyword evidence="5" id="KW-0479">Metal-binding</keyword>
<keyword evidence="2" id="KW-0813">Transport</keyword>
<dbReference type="GO" id="GO:0022904">
    <property type="term" value="P:respiratory electron transport chain"/>
    <property type="evidence" value="ECO:0007669"/>
    <property type="project" value="InterPro"/>
</dbReference>
<dbReference type="SUPFAM" id="SSF81342">
    <property type="entry name" value="Transmembrane di-heme cytochromes"/>
    <property type="match status" value="1"/>
</dbReference>
<comment type="caution">
    <text evidence="14">The sequence shown here is derived from an EMBL/GenBank/DDBJ whole genome shotgun (WGS) entry which is preliminary data.</text>
</comment>
<dbReference type="Pfam" id="PF13631">
    <property type="entry name" value="Cytochrom_B_N_2"/>
    <property type="match status" value="1"/>
</dbReference>
<keyword evidence="8" id="KW-0408">Iron</keyword>
<evidence type="ECO:0000256" key="11">
    <source>
        <dbReference type="SAM" id="Phobius"/>
    </source>
</evidence>
<feature type="transmembrane region" description="Helical" evidence="11">
    <location>
        <begin position="174"/>
        <end position="194"/>
    </location>
</feature>
<organism evidence="14 15">
    <name type="scientific">Haloferax sulfurifontis</name>
    <dbReference type="NCBI Taxonomy" id="255616"/>
    <lineage>
        <taxon>Archaea</taxon>
        <taxon>Methanobacteriati</taxon>
        <taxon>Methanobacteriota</taxon>
        <taxon>Stenosarchaea group</taxon>
        <taxon>Halobacteria</taxon>
        <taxon>Halobacteriales</taxon>
        <taxon>Haloferacaceae</taxon>
        <taxon>Haloferax</taxon>
    </lineage>
</organism>
<name>A0A830E1C4_9EURY</name>
<keyword evidence="7 11" id="KW-1133">Transmembrane helix</keyword>
<evidence type="ECO:0000256" key="8">
    <source>
        <dbReference type="ARBA" id="ARBA00023004"/>
    </source>
</evidence>
<dbReference type="PROSITE" id="PS51003">
    <property type="entry name" value="CYTB_CTER"/>
    <property type="match status" value="1"/>
</dbReference>
<feature type="transmembrane region" description="Helical" evidence="11">
    <location>
        <begin position="144"/>
        <end position="162"/>
    </location>
</feature>
<dbReference type="GO" id="GO:0016491">
    <property type="term" value="F:oxidoreductase activity"/>
    <property type="evidence" value="ECO:0007669"/>
    <property type="project" value="InterPro"/>
</dbReference>
<evidence type="ECO:0000256" key="10">
    <source>
        <dbReference type="SAM" id="MobiDB-lite"/>
    </source>
</evidence>
<feature type="transmembrane region" description="Helical" evidence="11">
    <location>
        <begin position="440"/>
        <end position="463"/>
    </location>
</feature>
<feature type="region of interest" description="Disordered" evidence="10">
    <location>
        <begin position="1"/>
        <end position="34"/>
    </location>
</feature>
<dbReference type="PANTHER" id="PTHR19271">
    <property type="entry name" value="CYTOCHROME B"/>
    <property type="match status" value="1"/>
</dbReference>
<keyword evidence="9 11" id="KW-0472">Membrane</keyword>
<evidence type="ECO:0000259" key="12">
    <source>
        <dbReference type="PROSITE" id="PS51002"/>
    </source>
</evidence>
<feature type="transmembrane region" description="Helical" evidence="11">
    <location>
        <begin position="367"/>
        <end position="387"/>
    </location>
</feature>
<dbReference type="EMBL" id="BMCI01000001">
    <property type="protein sequence ID" value="GGC44261.1"/>
    <property type="molecule type" value="Genomic_DNA"/>
</dbReference>
<reference evidence="14" key="1">
    <citation type="journal article" date="2014" name="Int. J. Syst. Evol. Microbiol.">
        <title>Complete genome sequence of Corynebacterium casei LMG S-19264T (=DSM 44701T), isolated from a smear-ripened cheese.</title>
        <authorList>
            <consortium name="US DOE Joint Genome Institute (JGI-PGF)"/>
            <person name="Walter F."/>
            <person name="Albersmeier A."/>
            <person name="Kalinowski J."/>
            <person name="Ruckert C."/>
        </authorList>
    </citation>
    <scope>NUCLEOTIDE SEQUENCE</scope>
    <source>
        <strain evidence="14">CCM 7217</strain>
    </source>
</reference>
<feature type="domain" description="Cytochrome b/b6 N-terminal region profile" evidence="12">
    <location>
        <begin position="46"/>
        <end position="273"/>
    </location>
</feature>
<keyword evidence="3" id="KW-0349">Heme</keyword>
<feature type="domain" description="Cytochrome b/b6 C-terminal region profile" evidence="13">
    <location>
        <begin position="282"/>
        <end position="465"/>
    </location>
</feature>
<evidence type="ECO:0000313" key="14">
    <source>
        <dbReference type="EMBL" id="GGC44261.1"/>
    </source>
</evidence>
<evidence type="ECO:0000256" key="2">
    <source>
        <dbReference type="ARBA" id="ARBA00022448"/>
    </source>
</evidence>
<evidence type="ECO:0000256" key="4">
    <source>
        <dbReference type="ARBA" id="ARBA00022692"/>
    </source>
</evidence>
<evidence type="ECO:0000256" key="5">
    <source>
        <dbReference type="ARBA" id="ARBA00022723"/>
    </source>
</evidence>
<dbReference type="Pfam" id="PF00032">
    <property type="entry name" value="Cytochrom_B_C"/>
    <property type="match status" value="1"/>
</dbReference>
<dbReference type="InterPro" id="IPR005798">
    <property type="entry name" value="Cyt_b/b6_C"/>
</dbReference>
<protein>
    <submittedName>
        <fullName evidence="14">Menaquinol-cytochrome c reductase cytochrome b subunit</fullName>
    </submittedName>
</protein>
<evidence type="ECO:0000256" key="7">
    <source>
        <dbReference type="ARBA" id="ARBA00022989"/>
    </source>
</evidence>
<keyword evidence="4 11" id="KW-0812">Transmembrane</keyword>
<dbReference type="InterPro" id="IPR016174">
    <property type="entry name" value="Di-haem_cyt_TM"/>
</dbReference>
<evidence type="ECO:0000259" key="13">
    <source>
        <dbReference type="PROSITE" id="PS51003"/>
    </source>
</evidence>
<reference evidence="14" key="2">
    <citation type="submission" date="2020-09" db="EMBL/GenBank/DDBJ databases">
        <authorList>
            <person name="Sun Q."/>
            <person name="Sedlacek I."/>
        </authorList>
    </citation>
    <scope>NUCLEOTIDE SEQUENCE</scope>
    <source>
        <strain evidence="14">CCM 7217</strain>
    </source>
</reference>
<dbReference type="InterPro" id="IPR036150">
    <property type="entry name" value="Cyt_b/b6_C_sf"/>
</dbReference>